<name>A0ACB8C3X6_DERSI</name>
<protein>
    <submittedName>
        <fullName evidence="1">Uncharacterized protein</fullName>
    </submittedName>
</protein>
<comment type="caution">
    <text evidence="1">The sequence shown here is derived from an EMBL/GenBank/DDBJ whole genome shotgun (WGS) entry which is preliminary data.</text>
</comment>
<reference evidence="1" key="1">
    <citation type="submission" date="2020-05" db="EMBL/GenBank/DDBJ databases">
        <title>Large-scale comparative analyses of tick genomes elucidate their genetic diversity and vector capacities.</title>
        <authorList>
            <person name="Jia N."/>
            <person name="Wang J."/>
            <person name="Shi W."/>
            <person name="Du L."/>
            <person name="Sun Y."/>
            <person name="Zhan W."/>
            <person name="Jiang J."/>
            <person name="Wang Q."/>
            <person name="Zhang B."/>
            <person name="Ji P."/>
            <person name="Sakyi L.B."/>
            <person name="Cui X."/>
            <person name="Yuan T."/>
            <person name="Jiang B."/>
            <person name="Yang W."/>
            <person name="Lam T.T.-Y."/>
            <person name="Chang Q."/>
            <person name="Ding S."/>
            <person name="Wang X."/>
            <person name="Zhu J."/>
            <person name="Ruan X."/>
            <person name="Zhao L."/>
            <person name="Wei J."/>
            <person name="Que T."/>
            <person name="Du C."/>
            <person name="Cheng J."/>
            <person name="Dai P."/>
            <person name="Han X."/>
            <person name="Huang E."/>
            <person name="Gao Y."/>
            <person name="Liu J."/>
            <person name="Shao H."/>
            <person name="Ye R."/>
            <person name="Li L."/>
            <person name="Wei W."/>
            <person name="Wang X."/>
            <person name="Wang C."/>
            <person name="Yang T."/>
            <person name="Huo Q."/>
            <person name="Li W."/>
            <person name="Guo W."/>
            <person name="Chen H."/>
            <person name="Zhou L."/>
            <person name="Ni X."/>
            <person name="Tian J."/>
            <person name="Zhou Y."/>
            <person name="Sheng Y."/>
            <person name="Liu T."/>
            <person name="Pan Y."/>
            <person name="Xia L."/>
            <person name="Li J."/>
            <person name="Zhao F."/>
            <person name="Cao W."/>
        </authorList>
    </citation>
    <scope>NUCLEOTIDE SEQUENCE</scope>
    <source>
        <strain evidence="1">Dsil-2018</strain>
    </source>
</reference>
<sequence length="416" mass="45740">MEVTVICAGVGWVPSMVAISLISAALIAYVWAVLTGTVTVYAPYISEAGASPPQSGVFSLLLYFGSLLDLTRCHVARDPLEPGERLAIALSYLASGQEIPSIALAYRVGIETARLCIHLSCRALWARLKDHVMKTPTTADWARVAEGFASRWQFPNCLGAVDGKHVAVVCPRKSGSTYFNYKGTFSIVLMAVVDSECKYVLIDVGAEGRLSDGGTFKNSGFGRALSHGQLDIPSLGRLPGTSTNAPYVFVGDEAFQLRKDFMRPFPARHLSDEKRIFNYRLSRARRCVENAFGITAARWRVLLRTINLQPENVDFVVKAACVLHNFLTIYNPQAHQFPDREDSYGNVVAGNWRQTMQGATGNGFFSVRATHSRNHHVDAAAARDLFTDYFCSSAGQVPWQWHQPGVSEEAALNHMC</sequence>
<gene>
    <name evidence="1" type="ORF">HPB49_013509</name>
</gene>
<accession>A0ACB8C3X6</accession>
<evidence type="ECO:0000313" key="1">
    <source>
        <dbReference type="EMBL" id="KAH7933537.1"/>
    </source>
</evidence>
<organism evidence="1 2">
    <name type="scientific">Dermacentor silvarum</name>
    <name type="common">Tick</name>
    <dbReference type="NCBI Taxonomy" id="543639"/>
    <lineage>
        <taxon>Eukaryota</taxon>
        <taxon>Metazoa</taxon>
        <taxon>Ecdysozoa</taxon>
        <taxon>Arthropoda</taxon>
        <taxon>Chelicerata</taxon>
        <taxon>Arachnida</taxon>
        <taxon>Acari</taxon>
        <taxon>Parasitiformes</taxon>
        <taxon>Ixodida</taxon>
        <taxon>Ixodoidea</taxon>
        <taxon>Ixodidae</taxon>
        <taxon>Rhipicephalinae</taxon>
        <taxon>Dermacentor</taxon>
    </lineage>
</organism>
<evidence type="ECO:0000313" key="2">
    <source>
        <dbReference type="Proteomes" id="UP000821865"/>
    </source>
</evidence>
<keyword evidence="2" id="KW-1185">Reference proteome</keyword>
<proteinExistence type="predicted"/>
<dbReference type="Proteomes" id="UP000821865">
    <property type="component" value="Chromosome 9"/>
</dbReference>
<dbReference type="EMBL" id="CM023478">
    <property type="protein sequence ID" value="KAH7933537.1"/>
    <property type="molecule type" value="Genomic_DNA"/>
</dbReference>